<reference evidence="3" key="1">
    <citation type="thesis" date="2021" institute="BYU ScholarsArchive" country="Provo, UT, USA">
        <title>Applications of and Algorithms for Genome Assembly and Genomic Analyses with an Emphasis on Marine Teleosts.</title>
        <authorList>
            <person name="Pickett B.D."/>
        </authorList>
    </citation>
    <scope>NUCLEOTIDE SEQUENCE</scope>
    <source>
        <strain evidence="3">HI-2016</strain>
    </source>
</reference>
<comment type="caution">
    <text evidence="3">The sequence shown here is derived from an EMBL/GenBank/DDBJ whole genome shotgun (WGS) entry which is preliminary data.</text>
</comment>
<evidence type="ECO:0000256" key="1">
    <source>
        <dbReference type="SAM" id="Coils"/>
    </source>
</evidence>
<dbReference type="EMBL" id="JAFBMS010000084">
    <property type="protein sequence ID" value="KAG9337613.1"/>
    <property type="molecule type" value="Genomic_DNA"/>
</dbReference>
<proteinExistence type="predicted"/>
<protein>
    <submittedName>
        <fullName evidence="3">Uncharacterized protein</fullName>
    </submittedName>
</protein>
<evidence type="ECO:0000256" key="2">
    <source>
        <dbReference type="SAM" id="MobiDB-lite"/>
    </source>
</evidence>
<organism evidence="3 4">
    <name type="scientific">Albula glossodonta</name>
    <name type="common">roundjaw bonefish</name>
    <dbReference type="NCBI Taxonomy" id="121402"/>
    <lineage>
        <taxon>Eukaryota</taxon>
        <taxon>Metazoa</taxon>
        <taxon>Chordata</taxon>
        <taxon>Craniata</taxon>
        <taxon>Vertebrata</taxon>
        <taxon>Euteleostomi</taxon>
        <taxon>Actinopterygii</taxon>
        <taxon>Neopterygii</taxon>
        <taxon>Teleostei</taxon>
        <taxon>Albuliformes</taxon>
        <taxon>Albulidae</taxon>
        <taxon>Albula</taxon>
    </lineage>
</organism>
<accession>A0A8T2NAY4</accession>
<gene>
    <name evidence="3" type="ORF">JZ751_028491</name>
</gene>
<feature type="coiled-coil region" evidence="1">
    <location>
        <begin position="3"/>
        <end position="30"/>
    </location>
</feature>
<evidence type="ECO:0000313" key="3">
    <source>
        <dbReference type="EMBL" id="KAG9337613.1"/>
    </source>
</evidence>
<dbReference type="Proteomes" id="UP000824540">
    <property type="component" value="Unassembled WGS sequence"/>
</dbReference>
<feature type="compositionally biased region" description="Polar residues" evidence="2">
    <location>
        <begin position="58"/>
        <end position="67"/>
    </location>
</feature>
<name>A0A8T2NAY4_9TELE</name>
<keyword evidence="1" id="KW-0175">Coiled coil</keyword>
<evidence type="ECO:0000313" key="4">
    <source>
        <dbReference type="Proteomes" id="UP000824540"/>
    </source>
</evidence>
<dbReference type="AlphaFoldDB" id="A0A8T2NAY4"/>
<sequence>MLANETQRALAKEKRESAGLRKKLMEVQAQLTGQERTARGKGWFWHKHPVDGRRENSPGGNRQTSSPADGVGAALQPLVCYGACDKNQTCERPREATESPRVYPAFAWRNDIIGVQQYLERQRGETAELQHLQTRDALLHPTTLTAANSYWNSANIDVEDFLYSAME</sequence>
<keyword evidence="4" id="KW-1185">Reference proteome</keyword>
<feature type="region of interest" description="Disordered" evidence="2">
    <location>
        <begin position="46"/>
        <end position="70"/>
    </location>
</feature>